<sequence length="39" mass="4648">MFHLIPLCFFLFTSWLGYVYRIYVHLVFSLFVAGRLGGY</sequence>
<protein>
    <submittedName>
        <fullName evidence="1">Uncharacterized protein</fullName>
    </submittedName>
</protein>
<proteinExistence type="predicted"/>
<accession>A0A2P2P2D3</accession>
<dbReference type="AlphaFoldDB" id="A0A2P2P2D3"/>
<dbReference type="EMBL" id="GGEC01068396">
    <property type="protein sequence ID" value="MBX48880.1"/>
    <property type="molecule type" value="Transcribed_RNA"/>
</dbReference>
<reference evidence="1" key="1">
    <citation type="submission" date="2018-02" db="EMBL/GenBank/DDBJ databases">
        <title>Rhizophora mucronata_Transcriptome.</title>
        <authorList>
            <person name="Meera S.P."/>
            <person name="Sreeshan A."/>
            <person name="Augustine A."/>
        </authorList>
    </citation>
    <scope>NUCLEOTIDE SEQUENCE</scope>
    <source>
        <tissue evidence="1">Leaf</tissue>
    </source>
</reference>
<name>A0A2P2P2D3_RHIMU</name>
<evidence type="ECO:0000313" key="1">
    <source>
        <dbReference type="EMBL" id="MBX48880.1"/>
    </source>
</evidence>
<organism evidence="1">
    <name type="scientific">Rhizophora mucronata</name>
    <name type="common">Asiatic mangrove</name>
    <dbReference type="NCBI Taxonomy" id="61149"/>
    <lineage>
        <taxon>Eukaryota</taxon>
        <taxon>Viridiplantae</taxon>
        <taxon>Streptophyta</taxon>
        <taxon>Embryophyta</taxon>
        <taxon>Tracheophyta</taxon>
        <taxon>Spermatophyta</taxon>
        <taxon>Magnoliopsida</taxon>
        <taxon>eudicotyledons</taxon>
        <taxon>Gunneridae</taxon>
        <taxon>Pentapetalae</taxon>
        <taxon>rosids</taxon>
        <taxon>fabids</taxon>
        <taxon>Malpighiales</taxon>
        <taxon>Rhizophoraceae</taxon>
        <taxon>Rhizophora</taxon>
    </lineage>
</organism>